<dbReference type="InterPro" id="IPR051331">
    <property type="entry name" value="Chorismate_mutase-related"/>
</dbReference>
<evidence type="ECO:0000313" key="4">
    <source>
        <dbReference type="Proteomes" id="UP000740329"/>
    </source>
</evidence>
<proteinExistence type="predicted"/>
<accession>A0A8J7UTD0</accession>
<evidence type="ECO:0000256" key="1">
    <source>
        <dbReference type="ARBA" id="ARBA00023235"/>
    </source>
</evidence>
<sequence>MSSKKRLQTVRNSINEIDEKIIELMAKRTQLAPEIATLKFSLDMDIMDSSREKDVYAKTREVSKKYDFDSEIAIEVMKILIEQNKKLQLKQLEKLKLESKPISKSNLKSE</sequence>
<dbReference type="PANTHER" id="PTHR38041:SF1">
    <property type="entry name" value="CHORISMATE MUTASE"/>
    <property type="match status" value="1"/>
</dbReference>
<dbReference type="InterPro" id="IPR036263">
    <property type="entry name" value="Chorismate_II_sf"/>
</dbReference>
<dbReference type="InterPro" id="IPR002701">
    <property type="entry name" value="CM_II_prokaryot"/>
</dbReference>
<dbReference type="RefSeq" id="WP_209591005.1">
    <property type="nucleotide sequence ID" value="NZ_JAGGMU010000002.1"/>
</dbReference>
<gene>
    <name evidence="3" type="ORF">J3E07_000945</name>
</gene>
<dbReference type="SUPFAM" id="SSF48600">
    <property type="entry name" value="Chorismate mutase II"/>
    <property type="match status" value="1"/>
</dbReference>
<dbReference type="Proteomes" id="UP000740329">
    <property type="component" value="Unassembled WGS sequence"/>
</dbReference>
<dbReference type="EMBL" id="JAGGMV010000002">
    <property type="protein sequence ID" value="MBP2201533.1"/>
    <property type="molecule type" value="Genomic_DNA"/>
</dbReference>
<reference evidence="3" key="1">
    <citation type="submission" date="2021-03" db="EMBL/GenBank/DDBJ databases">
        <title>Genomic Encyclopedia of Type Strains, Phase IV (KMG-V): Genome sequencing to study the core and pangenomes of soil and plant-associated prokaryotes.</title>
        <authorList>
            <person name="Whitman W."/>
        </authorList>
    </citation>
    <scope>NUCLEOTIDE SEQUENCE</scope>
    <source>
        <strain evidence="3">C4</strain>
    </source>
</reference>
<dbReference type="PROSITE" id="PS51168">
    <property type="entry name" value="CHORISMATE_MUT_2"/>
    <property type="match status" value="1"/>
</dbReference>
<dbReference type="OrthoDB" id="59875at2157"/>
<dbReference type="GO" id="GO:0046417">
    <property type="term" value="P:chorismate metabolic process"/>
    <property type="evidence" value="ECO:0007669"/>
    <property type="project" value="InterPro"/>
</dbReference>
<dbReference type="Pfam" id="PF01817">
    <property type="entry name" value="CM_2"/>
    <property type="match status" value="1"/>
</dbReference>
<evidence type="ECO:0000259" key="2">
    <source>
        <dbReference type="PROSITE" id="PS51168"/>
    </source>
</evidence>
<dbReference type="NCBIfam" id="NF004925">
    <property type="entry name" value="PRK06285.1"/>
    <property type="match status" value="1"/>
</dbReference>
<dbReference type="AlphaFoldDB" id="A0A8J7UTD0"/>
<dbReference type="SMART" id="SM00830">
    <property type="entry name" value="CM_2"/>
    <property type="match status" value="1"/>
</dbReference>
<name>A0A8J7UTD0_METVO</name>
<keyword evidence="1" id="KW-0413">Isomerase</keyword>
<dbReference type="GO" id="GO:0004106">
    <property type="term" value="F:chorismate mutase activity"/>
    <property type="evidence" value="ECO:0007669"/>
    <property type="project" value="InterPro"/>
</dbReference>
<dbReference type="GO" id="GO:0009697">
    <property type="term" value="P:salicylic acid biosynthetic process"/>
    <property type="evidence" value="ECO:0007669"/>
    <property type="project" value="TreeGrafter"/>
</dbReference>
<dbReference type="PANTHER" id="PTHR38041">
    <property type="entry name" value="CHORISMATE MUTASE"/>
    <property type="match status" value="1"/>
</dbReference>
<dbReference type="InterPro" id="IPR036979">
    <property type="entry name" value="CM_dom_sf"/>
</dbReference>
<organism evidence="3 4">
    <name type="scientific">Methanococcus voltae</name>
    <dbReference type="NCBI Taxonomy" id="2188"/>
    <lineage>
        <taxon>Archaea</taxon>
        <taxon>Methanobacteriati</taxon>
        <taxon>Methanobacteriota</taxon>
        <taxon>Methanomada group</taxon>
        <taxon>Methanococci</taxon>
        <taxon>Methanococcales</taxon>
        <taxon>Methanococcaceae</taxon>
        <taxon>Methanococcus</taxon>
    </lineage>
</organism>
<protein>
    <submittedName>
        <fullName evidence="3">Chorismate mutase</fullName>
    </submittedName>
</protein>
<evidence type="ECO:0000313" key="3">
    <source>
        <dbReference type="EMBL" id="MBP2201533.1"/>
    </source>
</evidence>
<comment type="caution">
    <text evidence="3">The sequence shown here is derived from an EMBL/GenBank/DDBJ whole genome shotgun (WGS) entry which is preliminary data.</text>
</comment>
<feature type="domain" description="Chorismate mutase" evidence="2">
    <location>
        <begin position="1"/>
        <end position="92"/>
    </location>
</feature>
<dbReference type="Gene3D" id="1.20.59.10">
    <property type="entry name" value="Chorismate mutase"/>
    <property type="match status" value="1"/>
</dbReference>